<dbReference type="Pfam" id="PF13561">
    <property type="entry name" value="adh_short_C2"/>
    <property type="match status" value="1"/>
</dbReference>
<name>A0ABW2CCW0_9ACTN</name>
<comment type="caution">
    <text evidence="3">The sequence shown here is derived from an EMBL/GenBank/DDBJ whole genome shotgun (WGS) entry which is preliminary data.</text>
</comment>
<evidence type="ECO:0000313" key="3">
    <source>
        <dbReference type="EMBL" id="MFC6879633.1"/>
    </source>
</evidence>
<keyword evidence="4" id="KW-1185">Reference proteome</keyword>
<dbReference type="InterPro" id="IPR036291">
    <property type="entry name" value="NAD(P)-bd_dom_sf"/>
</dbReference>
<evidence type="ECO:0000313" key="4">
    <source>
        <dbReference type="Proteomes" id="UP001596380"/>
    </source>
</evidence>
<dbReference type="Proteomes" id="UP001596380">
    <property type="component" value="Unassembled WGS sequence"/>
</dbReference>
<dbReference type="SUPFAM" id="SSF51735">
    <property type="entry name" value="NAD(P)-binding Rossmann-fold domains"/>
    <property type="match status" value="1"/>
</dbReference>
<sequence length="277" mass="29038">MADQSAGGTTAPSGPGIDLTGETAVVTGALGKLGPIWAGALLDAGARVVGLDLSTDAPPSLKEYEPDRLLLLESDVTVRDELAKALAECVDAFGPPTVLINNAGIDRPPTADGDSWRFGDIPDEVSTAIVDVNTLGVLRACQVFGSEMARRGRGSIINIGSLYAGMAPDPRLYEHLAQDPPFLKPPAYGMSKAGVCALSRYLAALWGRQGVRVNTLSPGGVSGGQDRRFRELFGARTPMGRMARTDELVGPMLFLASDLSGYVTGTELLVDGGYSCW</sequence>
<protein>
    <submittedName>
        <fullName evidence="3">SDR family oxidoreductase</fullName>
    </submittedName>
</protein>
<comment type="similarity">
    <text evidence="1">Belongs to the short-chain dehydrogenases/reductases (SDR) family.</text>
</comment>
<keyword evidence="2" id="KW-0560">Oxidoreductase</keyword>
<organism evidence="3 4">
    <name type="scientific">Actinomadura yumaensis</name>
    <dbReference type="NCBI Taxonomy" id="111807"/>
    <lineage>
        <taxon>Bacteria</taxon>
        <taxon>Bacillati</taxon>
        <taxon>Actinomycetota</taxon>
        <taxon>Actinomycetes</taxon>
        <taxon>Streptosporangiales</taxon>
        <taxon>Thermomonosporaceae</taxon>
        <taxon>Actinomadura</taxon>
    </lineage>
</organism>
<gene>
    <name evidence="3" type="ORF">ACFQKB_07625</name>
</gene>
<evidence type="ECO:0000256" key="2">
    <source>
        <dbReference type="ARBA" id="ARBA00023002"/>
    </source>
</evidence>
<reference evidence="4" key="1">
    <citation type="journal article" date="2019" name="Int. J. Syst. Evol. Microbiol.">
        <title>The Global Catalogue of Microorganisms (GCM) 10K type strain sequencing project: providing services to taxonomists for standard genome sequencing and annotation.</title>
        <authorList>
            <consortium name="The Broad Institute Genomics Platform"/>
            <consortium name="The Broad Institute Genome Sequencing Center for Infectious Disease"/>
            <person name="Wu L."/>
            <person name="Ma J."/>
        </authorList>
    </citation>
    <scope>NUCLEOTIDE SEQUENCE [LARGE SCALE GENOMIC DNA]</scope>
    <source>
        <strain evidence="4">JCM 3369</strain>
    </source>
</reference>
<dbReference type="PRINTS" id="PR00080">
    <property type="entry name" value="SDRFAMILY"/>
</dbReference>
<proteinExistence type="inferred from homology"/>
<dbReference type="InterPro" id="IPR002347">
    <property type="entry name" value="SDR_fam"/>
</dbReference>
<accession>A0ABW2CCW0</accession>
<dbReference type="Gene3D" id="3.40.50.720">
    <property type="entry name" value="NAD(P)-binding Rossmann-like Domain"/>
    <property type="match status" value="1"/>
</dbReference>
<evidence type="ECO:0000256" key="1">
    <source>
        <dbReference type="ARBA" id="ARBA00006484"/>
    </source>
</evidence>
<dbReference type="EMBL" id="JBHSXS010000003">
    <property type="protein sequence ID" value="MFC6879633.1"/>
    <property type="molecule type" value="Genomic_DNA"/>
</dbReference>
<dbReference type="PRINTS" id="PR00081">
    <property type="entry name" value="GDHRDH"/>
</dbReference>
<dbReference type="RefSeq" id="WP_160821600.1">
    <property type="nucleotide sequence ID" value="NZ_JBHSXS010000003.1"/>
</dbReference>
<dbReference type="PANTHER" id="PTHR42760:SF133">
    <property type="entry name" value="3-OXOACYL-[ACYL-CARRIER-PROTEIN] REDUCTASE"/>
    <property type="match status" value="1"/>
</dbReference>
<dbReference type="PANTHER" id="PTHR42760">
    <property type="entry name" value="SHORT-CHAIN DEHYDROGENASES/REDUCTASES FAMILY MEMBER"/>
    <property type="match status" value="1"/>
</dbReference>